<evidence type="ECO:0008006" key="4">
    <source>
        <dbReference type="Google" id="ProtNLM"/>
    </source>
</evidence>
<evidence type="ECO:0000313" key="2">
    <source>
        <dbReference type="EMBL" id="CUG86496.1"/>
    </source>
</evidence>
<reference evidence="3" key="1">
    <citation type="submission" date="2015-09" db="EMBL/GenBank/DDBJ databases">
        <authorList>
            <consortium name="Pathogen Informatics"/>
        </authorList>
    </citation>
    <scope>NUCLEOTIDE SEQUENCE [LARGE SCALE GENOMIC DNA]</scope>
    <source>
        <strain evidence="3">Lake Konstanz</strain>
    </source>
</reference>
<feature type="compositionally biased region" description="Low complexity" evidence="1">
    <location>
        <begin position="22"/>
        <end position="31"/>
    </location>
</feature>
<dbReference type="Proteomes" id="UP000051952">
    <property type="component" value="Unassembled WGS sequence"/>
</dbReference>
<proteinExistence type="predicted"/>
<organism evidence="2 3">
    <name type="scientific">Bodo saltans</name>
    <name type="common">Flagellated protozoan</name>
    <dbReference type="NCBI Taxonomy" id="75058"/>
    <lineage>
        <taxon>Eukaryota</taxon>
        <taxon>Discoba</taxon>
        <taxon>Euglenozoa</taxon>
        <taxon>Kinetoplastea</taxon>
        <taxon>Metakinetoplastina</taxon>
        <taxon>Eubodonida</taxon>
        <taxon>Bodonidae</taxon>
        <taxon>Bodo</taxon>
    </lineage>
</organism>
<gene>
    <name evidence="2" type="ORF">BSAL_93440</name>
</gene>
<evidence type="ECO:0000256" key="1">
    <source>
        <dbReference type="SAM" id="MobiDB-lite"/>
    </source>
</evidence>
<feature type="region of interest" description="Disordered" evidence="1">
    <location>
        <begin position="375"/>
        <end position="418"/>
    </location>
</feature>
<evidence type="ECO:0000313" key="3">
    <source>
        <dbReference type="Proteomes" id="UP000051952"/>
    </source>
</evidence>
<accession>A0A0S4J8H7</accession>
<dbReference type="OrthoDB" id="19657at2759"/>
<dbReference type="VEuPathDB" id="TriTrypDB:BSAL_93440"/>
<name>A0A0S4J8H7_BODSA</name>
<dbReference type="EMBL" id="CYKH01001314">
    <property type="protein sequence ID" value="CUG86496.1"/>
    <property type="molecule type" value="Genomic_DNA"/>
</dbReference>
<dbReference type="AlphaFoldDB" id="A0A0S4J8H7"/>
<dbReference type="SUPFAM" id="SSF53474">
    <property type="entry name" value="alpha/beta-Hydrolases"/>
    <property type="match status" value="1"/>
</dbReference>
<feature type="compositionally biased region" description="Basic residues" evidence="1">
    <location>
        <begin position="400"/>
        <end position="411"/>
    </location>
</feature>
<dbReference type="Gene3D" id="3.40.50.1820">
    <property type="entry name" value="alpha/beta hydrolase"/>
    <property type="match status" value="1"/>
</dbReference>
<dbReference type="OMA" id="RDEHRYV"/>
<keyword evidence="3" id="KW-1185">Reference proteome</keyword>
<dbReference type="InterPro" id="IPR029058">
    <property type="entry name" value="AB_hydrolase_fold"/>
</dbReference>
<feature type="region of interest" description="Disordered" evidence="1">
    <location>
        <begin position="22"/>
        <end position="49"/>
    </location>
</feature>
<protein>
    <recommendedName>
        <fullName evidence="4">AB hydrolase-1 domain-containing protein</fullName>
    </recommendedName>
</protein>
<sequence>MLRGSSIRASVAAAATSNVAAAETTSAAPATPVAPPPTSGTSSRKAPKAHVSFRPLPLQSWQKTAALWSTAGAPGNSNAVELPQGVSLLGETLGPRPIIVLGSAVATLEAAAQQAESFSHSLSQAAWEHGAIHVPIIATGATALPTLLRDVAQQVVKLLDVLGIGWMHTLGHSLGALVAAKMALDFPTRAGTLMLLDSQLLDKQWIANHKSRDEIRKAQDDVNVPESMLDFRITQLREGLEGPLKTGEAQQHDAAIFADVLFSNSRLFGASNGMTRCDASYLSIDELRILRHPLQLIVPAPNGVCDVNTHKDFFNLRRIQPIKSAQSHAALFTPSSGTSAGIAEEVGSMIEQWVQRYEPDTIMARRYETAVKDMNSKMGSTTGGTPSGAAASAEAEGGKKSKKDKKEKKGKPQQPASS</sequence>